<dbReference type="HOGENOM" id="CLU_568317_0_0_9"/>
<feature type="domain" description="O-antigen ligase-related" evidence="6">
    <location>
        <begin position="210"/>
        <end position="342"/>
    </location>
</feature>
<dbReference type="Proteomes" id="UP000005439">
    <property type="component" value="Chromosome"/>
</dbReference>
<evidence type="ECO:0000256" key="4">
    <source>
        <dbReference type="ARBA" id="ARBA00023136"/>
    </source>
</evidence>
<gene>
    <name evidence="7" type="ordered locus">Sulac_2348</name>
</gene>
<feature type="transmembrane region" description="Helical" evidence="5">
    <location>
        <begin position="134"/>
        <end position="160"/>
    </location>
</feature>
<dbReference type="EMBL" id="CP003179">
    <property type="protein sequence ID" value="AEW05816.1"/>
    <property type="molecule type" value="Genomic_DNA"/>
</dbReference>
<comment type="subcellular location">
    <subcellularLocation>
        <location evidence="1">Membrane</location>
        <topology evidence="1">Multi-pass membrane protein</topology>
    </subcellularLocation>
</comment>
<evidence type="ECO:0000259" key="6">
    <source>
        <dbReference type="Pfam" id="PF04932"/>
    </source>
</evidence>
<feature type="transmembrane region" description="Helical" evidence="5">
    <location>
        <begin position="209"/>
        <end position="241"/>
    </location>
</feature>
<name>G8TUU2_SULAD</name>
<dbReference type="PANTHER" id="PTHR37422:SF13">
    <property type="entry name" value="LIPOPOLYSACCHARIDE BIOSYNTHESIS PROTEIN PA4999-RELATED"/>
    <property type="match status" value="1"/>
</dbReference>
<dbReference type="AlphaFoldDB" id="G8TUU2"/>
<evidence type="ECO:0000256" key="5">
    <source>
        <dbReference type="SAM" id="Phobius"/>
    </source>
</evidence>
<feature type="transmembrane region" description="Helical" evidence="5">
    <location>
        <begin position="180"/>
        <end position="197"/>
    </location>
</feature>
<sequence>MTIFAVAVALAGAIWMLRSPRHAWWGVVTASVALEVIHHWDPGVGQYAPVVGVVTGIILAYVLQPEVWQFIRRHRAHYGPFALYTLMVWIAAATSIHHSTSLRYAVGVPAVLFVTAVVLPYLWQKRQLTQEAWLVPLAWTGLLATLVAGGAALGFHQGFLVPVGRHHLLAWEWPFANKNTLGMLLVFSVPASLALSLDASDYRQQRVYALFFVIMLAGLLMSYARTAWIAAVVGSVLLIIARWRGRGVLAVLVGGLILGGGAVAVTGLSRWEHLWQHGLTGRTGLWRAAWTVFRQHPWFGVGPGNSPRALLPYVPPAYAGLTPHDAVLRTAVELGGFGLLVWGWLVVTALYHVVIQERSWPSRVWAALLLAALVEQTAESIFLGGVFFGDFFFTALIGIAWLWPSLSREEGRRYRRISSGVINR</sequence>
<dbReference type="PANTHER" id="PTHR37422">
    <property type="entry name" value="TEICHURONIC ACID BIOSYNTHESIS PROTEIN TUAE"/>
    <property type="match status" value="1"/>
</dbReference>
<evidence type="ECO:0000313" key="8">
    <source>
        <dbReference type="Proteomes" id="UP000005439"/>
    </source>
</evidence>
<dbReference type="Pfam" id="PF04932">
    <property type="entry name" value="Wzy_C"/>
    <property type="match status" value="1"/>
</dbReference>
<keyword evidence="4 5" id="KW-0472">Membrane</keyword>
<reference evidence="7 8" key="2">
    <citation type="journal article" date="2012" name="Stand. Genomic Sci.">
        <title>Complete genome sequence of the moderately thermophilic mineral-sulfide-oxidizing firmicute Sulfobacillus acidophilus type strain (NAL(T)).</title>
        <authorList>
            <person name="Anderson I."/>
            <person name="Chertkov O."/>
            <person name="Chen A."/>
            <person name="Saunders E."/>
            <person name="Lapidus A."/>
            <person name="Nolan M."/>
            <person name="Lucas S."/>
            <person name="Hammon N."/>
            <person name="Deshpande S."/>
            <person name="Cheng J.F."/>
            <person name="Han C."/>
            <person name="Tapia R."/>
            <person name="Goodwin L.A."/>
            <person name="Pitluck S."/>
            <person name="Liolios K."/>
            <person name="Pagani I."/>
            <person name="Ivanova N."/>
            <person name="Mikhailova N."/>
            <person name="Pati A."/>
            <person name="Palaniappan K."/>
            <person name="Land M."/>
            <person name="Pan C."/>
            <person name="Rohde M."/>
            <person name="Pukall R."/>
            <person name="Goker M."/>
            <person name="Detter J.C."/>
            <person name="Woyke T."/>
            <person name="Bristow J."/>
            <person name="Eisen J.A."/>
            <person name="Markowitz V."/>
            <person name="Hugenholtz P."/>
            <person name="Kyrpides N.C."/>
            <person name="Klenk H.P."/>
            <person name="Mavromatis K."/>
        </authorList>
    </citation>
    <scope>NUCLEOTIDE SEQUENCE [LARGE SCALE GENOMIC DNA]</scope>
    <source>
        <strain evidence="8">ATCC 700253 / DSM 10332 / NAL</strain>
    </source>
</reference>
<keyword evidence="2 5" id="KW-0812">Transmembrane</keyword>
<organism evidence="7 8">
    <name type="scientific">Sulfobacillus acidophilus (strain ATCC 700253 / DSM 10332 / NAL)</name>
    <dbReference type="NCBI Taxonomy" id="679936"/>
    <lineage>
        <taxon>Bacteria</taxon>
        <taxon>Bacillati</taxon>
        <taxon>Bacillota</taxon>
        <taxon>Clostridia</taxon>
        <taxon>Eubacteriales</taxon>
        <taxon>Clostridiales Family XVII. Incertae Sedis</taxon>
        <taxon>Sulfobacillus</taxon>
    </lineage>
</organism>
<feature type="transmembrane region" description="Helical" evidence="5">
    <location>
        <begin position="381"/>
        <end position="403"/>
    </location>
</feature>
<feature type="transmembrane region" description="Helical" evidence="5">
    <location>
        <begin position="334"/>
        <end position="355"/>
    </location>
</feature>
<proteinExistence type="predicted"/>
<feature type="transmembrane region" description="Helical" evidence="5">
    <location>
        <begin position="247"/>
        <end position="268"/>
    </location>
</feature>
<dbReference type="InterPro" id="IPR051533">
    <property type="entry name" value="WaaL-like"/>
</dbReference>
<evidence type="ECO:0000256" key="1">
    <source>
        <dbReference type="ARBA" id="ARBA00004141"/>
    </source>
</evidence>
<dbReference type="GO" id="GO:0016020">
    <property type="term" value="C:membrane"/>
    <property type="evidence" value="ECO:0007669"/>
    <property type="project" value="UniProtKB-SubCell"/>
</dbReference>
<evidence type="ECO:0000313" key="7">
    <source>
        <dbReference type="EMBL" id="AEW05816.1"/>
    </source>
</evidence>
<dbReference type="KEGG" id="sap:Sulac_2348"/>
<dbReference type="PATRIC" id="fig|679936.5.peg.2433"/>
<dbReference type="InterPro" id="IPR007016">
    <property type="entry name" value="O-antigen_ligase-rel_domated"/>
</dbReference>
<feature type="transmembrane region" description="Helical" evidence="5">
    <location>
        <begin position="76"/>
        <end position="96"/>
    </location>
</feature>
<keyword evidence="8" id="KW-1185">Reference proteome</keyword>
<dbReference type="STRING" id="679936.Sulac_2348"/>
<feature type="transmembrane region" description="Helical" evidence="5">
    <location>
        <begin position="102"/>
        <end position="122"/>
    </location>
</feature>
<protein>
    <submittedName>
        <fullName evidence="7">O-antigen polymerase</fullName>
    </submittedName>
</protein>
<reference evidence="8" key="1">
    <citation type="submission" date="2011-12" db="EMBL/GenBank/DDBJ databases">
        <title>The complete genome of chromosome of Sulfobacillus acidophilus DSM 10332.</title>
        <authorList>
            <person name="Lucas S."/>
            <person name="Han J."/>
            <person name="Lapidus A."/>
            <person name="Bruce D."/>
            <person name="Goodwin L."/>
            <person name="Pitluck S."/>
            <person name="Peters L."/>
            <person name="Kyrpides N."/>
            <person name="Mavromatis K."/>
            <person name="Ivanova N."/>
            <person name="Mikhailova N."/>
            <person name="Chertkov O."/>
            <person name="Saunders E."/>
            <person name="Detter J.C."/>
            <person name="Tapia R."/>
            <person name="Han C."/>
            <person name="Land M."/>
            <person name="Hauser L."/>
            <person name="Markowitz V."/>
            <person name="Cheng J.-F."/>
            <person name="Hugenholtz P."/>
            <person name="Woyke T."/>
            <person name="Wu D."/>
            <person name="Pukall R."/>
            <person name="Gehrich-Schroeter G."/>
            <person name="Schneider S."/>
            <person name="Klenk H.-P."/>
            <person name="Eisen J.A."/>
        </authorList>
    </citation>
    <scope>NUCLEOTIDE SEQUENCE [LARGE SCALE GENOMIC DNA]</scope>
    <source>
        <strain evidence="8">ATCC 700253 / DSM 10332 / NAL</strain>
    </source>
</reference>
<keyword evidence="3 5" id="KW-1133">Transmembrane helix</keyword>
<evidence type="ECO:0000256" key="2">
    <source>
        <dbReference type="ARBA" id="ARBA00022692"/>
    </source>
</evidence>
<accession>G8TUU2</accession>
<feature type="transmembrane region" description="Helical" evidence="5">
    <location>
        <begin position="47"/>
        <end position="64"/>
    </location>
</feature>
<evidence type="ECO:0000256" key="3">
    <source>
        <dbReference type="ARBA" id="ARBA00022989"/>
    </source>
</evidence>